<protein>
    <submittedName>
        <fullName evidence="1">Retrovirus-related Pol polyprotein from transposon TNT 1-94</fullName>
    </submittedName>
</protein>
<dbReference type="AlphaFoldDB" id="A0A5B6UUK2"/>
<sequence>MKVEMNSMQSNSVWELVDLPKWIKPIERKWIYKKKKKCEWKSGNLQSQTCSKRNLFSSCHSQVNLHIVIHCDGSRLYGLKNGCQDNVLEWLS</sequence>
<gene>
    <name evidence="1" type="ORF">EPI10_028359</name>
</gene>
<organism evidence="1 2">
    <name type="scientific">Gossypium australe</name>
    <dbReference type="NCBI Taxonomy" id="47621"/>
    <lineage>
        <taxon>Eukaryota</taxon>
        <taxon>Viridiplantae</taxon>
        <taxon>Streptophyta</taxon>
        <taxon>Embryophyta</taxon>
        <taxon>Tracheophyta</taxon>
        <taxon>Spermatophyta</taxon>
        <taxon>Magnoliopsida</taxon>
        <taxon>eudicotyledons</taxon>
        <taxon>Gunneridae</taxon>
        <taxon>Pentapetalae</taxon>
        <taxon>rosids</taxon>
        <taxon>malvids</taxon>
        <taxon>Malvales</taxon>
        <taxon>Malvaceae</taxon>
        <taxon>Malvoideae</taxon>
        <taxon>Gossypium</taxon>
    </lineage>
</organism>
<accession>A0A5B6UUK2</accession>
<comment type="caution">
    <text evidence="1">The sequence shown here is derived from an EMBL/GenBank/DDBJ whole genome shotgun (WGS) entry which is preliminary data.</text>
</comment>
<dbReference type="Proteomes" id="UP000325315">
    <property type="component" value="Unassembled WGS sequence"/>
</dbReference>
<proteinExistence type="predicted"/>
<reference evidence="2" key="1">
    <citation type="journal article" date="2019" name="Plant Biotechnol. J.">
        <title>Genome sequencing of the Australian wild diploid species Gossypium australe highlights disease resistance and delayed gland morphogenesis.</title>
        <authorList>
            <person name="Cai Y."/>
            <person name="Cai X."/>
            <person name="Wang Q."/>
            <person name="Wang P."/>
            <person name="Zhang Y."/>
            <person name="Cai C."/>
            <person name="Xu Y."/>
            <person name="Wang K."/>
            <person name="Zhou Z."/>
            <person name="Wang C."/>
            <person name="Geng S."/>
            <person name="Li B."/>
            <person name="Dong Q."/>
            <person name="Hou Y."/>
            <person name="Wang H."/>
            <person name="Ai P."/>
            <person name="Liu Z."/>
            <person name="Yi F."/>
            <person name="Sun M."/>
            <person name="An G."/>
            <person name="Cheng J."/>
            <person name="Zhang Y."/>
            <person name="Shi Q."/>
            <person name="Xie Y."/>
            <person name="Shi X."/>
            <person name="Chang Y."/>
            <person name="Huang F."/>
            <person name="Chen Y."/>
            <person name="Hong S."/>
            <person name="Mi L."/>
            <person name="Sun Q."/>
            <person name="Zhang L."/>
            <person name="Zhou B."/>
            <person name="Peng R."/>
            <person name="Zhang X."/>
            <person name="Liu F."/>
        </authorList>
    </citation>
    <scope>NUCLEOTIDE SEQUENCE [LARGE SCALE GENOMIC DNA]</scope>
    <source>
        <strain evidence="2">cv. PA1801</strain>
    </source>
</reference>
<dbReference type="EMBL" id="SMMG02000009">
    <property type="protein sequence ID" value="KAA3461811.1"/>
    <property type="molecule type" value="Genomic_DNA"/>
</dbReference>
<keyword evidence="2" id="KW-1185">Reference proteome</keyword>
<evidence type="ECO:0000313" key="2">
    <source>
        <dbReference type="Proteomes" id="UP000325315"/>
    </source>
</evidence>
<name>A0A5B6UUK2_9ROSI</name>
<evidence type="ECO:0000313" key="1">
    <source>
        <dbReference type="EMBL" id="KAA3461811.1"/>
    </source>
</evidence>